<protein>
    <submittedName>
        <fullName evidence="2">High light inducible protein hli2</fullName>
    </submittedName>
</protein>
<proteinExistence type="predicted"/>
<dbReference type="STRING" id="59925.EU91_1648"/>
<accession>A0A0A1ZAL3</accession>
<evidence type="ECO:0000313" key="3">
    <source>
        <dbReference type="Proteomes" id="UP000030598"/>
    </source>
</evidence>
<dbReference type="Proteomes" id="UP000030598">
    <property type="component" value="Unassembled WGS sequence"/>
</dbReference>
<evidence type="ECO:0000256" key="1">
    <source>
        <dbReference type="SAM" id="Phobius"/>
    </source>
</evidence>
<dbReference type="EMBL" id="JNAH01000008">
    <property type="protein sequence ID" value="KGF85546.1"/>
    <property type="molecule type" value="Genomic_DNA"/>
</dbReference>
<dbReference type="OrthoDB" id="516137at2"/>
<comment type="caution">
    <text evidence="2">The sequence shown here is derived from an EMBL/GenBank/DDBJ whole genome shotgun (WGS) entry which is preliminary data.</text>
</comment>
<sequence length="50" mass="5932">MIKPEIAPKRKLPRYGFHSYNERLNGRMAMIGFIALILTEFFLKHGLLLW</sequence>
<gene>
    <name evidence="2" type="ORF">EU91_1648</name>
</gene>
<reference evidence="3" key="1">
    <citation type="journal article" date="2014" name="Sci. Data">
        <title>Genomes of diverse isolates of the marine cyanobacterium Prochlorococcus.</title>
        <authorList>
            <person name="Biller S."/>
            <person name="Berube P."/>
            <person name="Thompson J."/>
            <person name="Kelly L."/>
            <person name="Roggensack S."/>
            <person name="Awad L."/>
            <person name="Roache-Johnson K."/>
            <person name="Ding H."/>
            <person name="Giovannoni S.J."/>
            <person name="Moore L.R."/>
            <person name="Chisholm S.W."/>
        </authorList>
    </citation>
    <scope>NUCLEOTIDE SEQUENCE [LARGE SCALE GENOMIC DNA]</scope>
    <source>
        <strain evidence="3">GP2</strain>
    </source>
</reference>
<dbReference type="AlphaFoldDB" id="A0A0A1ZAL3"/>
<organism evidence="2 3">
    <name type="scientific">Prochlorococcus marinus str. GP2</name>
    <dbReference type="NCBI Taxonomy" id="59925"/>
    <lineage>
        <taxon>Bacteria</taxon>
        <taxon>Bacillati</taxon>
        <taxon>Cyanobacteriota</taxon>
        <taxon>Cyanophyceae</taxon>
        <taxon>Synechococcales</taxon>
        <taxon>Prochlorococcaceae</taxon>
        <taxon>Prochlorococcus</taxon>
    </lineage>
</organism>
<name>A0A0A1ZAL3_PROMR</name>
<evidence type="ECO:0000313" key="2">
    <source>
        <dbReference type="EMBL" id="KGF85546.1"/>
    </source>
</evidence>
<dbReference type="eggNOG" id="ENOG50324D0">
    <property type="taxonomic scope" value="Bacteria"/>
</dbReference>
<keyword evidence="1" id="KW-0472">Membrane</keyword>
<keyword evidence="1" id="KW-0812">Transmembrane</keyword>
<dbReference type="RefSeq" id="WP_032525017.1">
    <property type="nucleotide sequence ID" value="NZ_CP138934.1"/>
</dbReference>
<dbReference type="SUPFAM" id="SSF103511">
    <property type="entry name" value="Chlorophyll a-b binding protein"/>
    <property type="match status" value="1"/>
</dbReference>
<keyword evidence="1" id="KW-1133">Transmembrane helix</keyword>
<feature type="transmembrane region" description="Helical" evidence="1">
    <location>
        <begin position="24"/>
        <end position="43"/>
    </location>
</feature>